<feature type="transmembrane region" description="Helical" evidence="2">
    <location>
        <begin position="212"/>
        <end position="235"/>
    </location>
</feature>
<dbReference type="InterPro" id="IPR020846">
    <property type="entry name" value="MFS_dom"/>
</dbReference>
<feature type="transmembrane region" description="Helical" evidence="2">
    <location>
        <begin position="720"/>
        <end position="739"/>
    </location>
</feature>
<dbReference type="InterPro" id="IPR011701">
    <property type="entry name" value="MFS"/>
</dbReference>
<dbReference type="PANTHER" id="PTHR11360:SF260">
    <property type="entry name" value="MFS DOMAIN-CONTAINING PROTEIN"/>
    <property type="match status" value="1"/>
</dbReference>
<evidence type="ECO:0000313" key="4">
    <source>
        <dbReference type="EMBL" id="TNN16132.1"/>
    </source>
</evidence>
<dbReference type="EMBL" id="SKCS01000130">
    <property type="protein sequence ID" value="TNN16131.1"/>
    <property type="molecule type" value="Genomic_DNA"/>
</dbReference>
<comment type="subcellular location">
    <subcellularLocation>
        <location evidence="1">Membrane</location>
        <topology evidence="1">Multi-pass membrane protein</topology>
    </subcellularLocation>
</comment>
<reference evidence="4 5" key="1">
    <citation type="submission" date="2019-03" db="EMBL/GenBank/DDBJ databases">
        <title>An improved genome assembly of the fluke Schistosoma japonicum.</title>
        <authorList>
            <person name="Hu W."/>
            <person name="Luo F."/>
            <person name="Yin M."/>
            <person name="Mo X."/>
            <person name="Sun C."/>
            <person name="Wu Q."/>
            <person name="Zhu B."/>
            <person name="Xiang M."/>
            <person name="Wang J."/>
            <person name="Wang Y."/>
            <person name="Zhang T."/>
            <person name="Xu B."/>
            <person name="Zheng H."/>
            <person name="Feng Z."/>
        </authorList>
    </citation>
    <scope>NUCLEOTIDE SEQUENCE [LARGE SCALE GENOMIC DNA]</scope>
    <source>
        <strain evidence="4">HuSjv2</strain>
        <tissue evidence="4">Worms</tissue>
    </source>
</reference>
<feature type="transmembrane region" description="Helical" evidence="2">
    <location>
        <begin position="812"/>
        <end position="833"/>
    </location>
</feature>
<dbReference type="Pfam" id="PF07690">
    <property type="entry name" value="MFS_1"/>
    <property type="match status" value="2"/>
</dbReference>
<feature type="transmembrane region" description="Helical" evidence="2">
    <location>
        <begin position="845"/>
        <end position="866"/>
    </location>
</feature>
<dbReference type="PANTHER" id="PTHR11360">
    <property type="entry name" value="MONOCARBOXYLATE TRANSPORTER"/>
    <property type="match status" value="1"/>
</dbReference>
<dbReference type="Proteomes" id="UP000311919">
    <property type="component" value="Unassembled WGS sequence"/>
</dbReference>
<protein>
    <submittedName>
        <fullName evidence="4">Monocarboxylate transporter 12 isoform 2</fullName>
    </submittedName>
</protein>
<keyword evidence="5" id="KW-1185">Reference proteome</keyword>
<evidence type="ECO:0000259" key="3">
    <source>
        <dbReference type="PROSITE" id="PS50850"/>
    </source>
</evidence>
<organism evidence="4 5">
    <name type="scientific">Schistosoma japonicum</name>
    <name type="common">Blood fluke</name>
    <dbReference type="NCBI Taxonomy" id="6182"/>
    <lineage>
        <taxon>Eukaryota</taxon>
        <taxon>Metazoa</taxon>
        <taxon>Spiralia</taxon>
        <taxon>Lophotrochozoa</taxon>
        <taxon>Platyhelminthes</taxon>
        <taxon>Trematoda</taxon>
        <taxon>Digenea</taxon>
        <taxon>Strigeidida</taxon>
        <taxon>Schistosomatoidea</taxon>
        <taxon>Schistosomatidae</taxon>
        <taxon>Schistosoma</taxon>
    </lineage>
</organism>
<gene>
    <name evidence="4" type="ORF">EWB00_000769</name>
</gene>
<proteinExistence type="predicted"/>
<feature type="transmembrane region" description="Helical" evidence="2">
    <location>
        <begin position="680"/>
        <end position="700"/>
    </location>
</feature>
<dbReference type="InterPro" id="IPR036259">
    <property type="entry name" value="MFS_trans_sf"/>
</dbReference>
<comment type="caution">
    <text evidence="4">The sequence shown here is derived from an EMBL/GenBank/DDBJ whole genome shotgun (WGS) entry which is preliminary data.</text>
</comment>
<feature type="transmembrane region" description="Helical" evidence="2">
    <location>
        <begin position="751"/>
        <end position="771"/>
    </location>
</feature>
<accession>A0A4Z2DI68</accession>
<dbReference type="EMBL" id="SKCS01000130">
    <property type="protein sequence ID" value="TNN16132.1"/>
    <property type="molecule type" value="Genomic_DNA"/>
</dbReference>
<dbReference type="OrthoDB" id="6509908at2759"/>
<dbReference type="AlphaFoldDB" id="A0A4Z2DI68"/>
<feature type="transmembrane region" description="Helical" evidence="2">
    <location>
        <begin position="185"/>
        <end position="205"/>
    </location>
</feature>
<dbReference type="InterPro" id="IPR050327">
    <property type="entry name" value="Proton-linked_MCT"/>
</dbReference>
<feature type="transmembrane region" description="Helical" evidence="2">
    <location>
        <begin position="296"/>
        <end position="320"/>
    </location>
</feature>
<dbReference type="Gene3D" id="1.20.1250.20">
    <property type="entry name" value="MFS general substrate transporter like domains"/>
    <property type="match status" value="2"/>
</dbReference>
<keyword evidence="2" id="KW-1133">Transmembrane helix</keyword>
<dbReference type="STRING" id="6182.A0A4Z2DI68"/>
<dbReference type="GO" id="GO:0008028">
    <property type="term" value="F:monocarboxylic acid transmembrane transporter activity"/>
    <property type="evidence" value="ECO:0007669"/>
    <property type="project" value="TreeGrafter"/>
</dbReference>
<evidence type="ECO:0000256" key="2">
    <source>
        <dbReference type="SAM" id="Phobius"/>
    </source>
</evidence>
<evidence type="ECO:0000256" key="1">
    <source>
        <dbReference type="ARBA" id="ARBA00004141"/>
    </source>
</evidence>
<feature type="domain" description="Major facilitator superfamily (MFS) profile" evidence="3">
    <location>
        <begin position="685"/>
        <end position="890"/>
    </location>
</feature>
<feature type="transmembrane region" description="Helical" evidence="2">
    <location>
        <begin position="241"/>
        <end position="264"/>
    </location>
</feature>
<feature type="transmembrane region" description="Helical" evidence="2">
    <location>
        <begin position="777"/>
        <end position="800"/>
    </location>
</feature>
<evidence type="ECO:0000313" key="5">
    <source>
        <dbReference type="Proteomes" id="UP000311919"/>
    </source>
</evidence>
<dbReference type="PROSITE" id="PS50850">
    <property type="entry name" value="MFS"/>
    <property type="match status" value="1"/>
</dbReference>
<dbReference type="SUPFAM" id="SSF103473">
    <property type="entry name" value="MFS general substrate transporter"/>
    <property type="match status" value="1"/>
</dbReference>
<keyword evidence="2" id="KW-0812">Transmembrane</keyword>
<feature type="transmembrane region" description="Helical" evidence="2">
    <location>
        <begin position="271"/>
        <end position="290"/>
    </location>
</feature>
<feature type="transmembrane region" description="Helical" evidence="2">
    <location>
        <begin position="143"/>
        <end position="165"/>
    </location>
</feature>
<name>A0A4Z2DI68_SCHJA</name>
<sequence length="890" mass="98005">MGEKIHVFSKQLQTDDLEKLAASLPSAAFGFVSGGENRGFNTHFVNKFQSGRKGFGMIRSSRTLSEPTLPTSKSIRSVTTSKFVSPTFARYMPYFLSSLSSSSDTSTTMSSLTVSNLSDTSSSVRPPLSASQLSLPEPPDGGWGWVVVVAAFFVHMITDGVIVSFGVLIESLIEEFQESLSATSWIGSFSYGVPALAAPLSSLLLNRFGCRITCMLGGLISGLGCFAGAFTNSIISMVLSFGILSGLGASLCITSALVVVSMYFDDRRATATGLSIAGTGVGALVFAPMVDMLLNIYTWRGAMLILSGFFLNMIVCGSLMRPVETDVEKRHRQRLAWLEHLARESGLPPFESADYLDKDVLGRIKLLRDYMLAPRRVTMSYLRSTSEVSEKLISDIPPYRSSGVNYFQVLGNKNVSNDHPQIPSIQSNLQSANKELLLPTQGQHTCKTNAPAFRPRHSSSANKKVCSFKLHHPEAESERVSFIPLFPIDNCDSNVDCKSHEINSMHKVDNVSVRSVNGSPKVAKNPISCDDNNILRLNSEKTHASNLLRQDNQIHVNNDYYETGFSKLIRDSSHNQDSILHNSASSQLESYHSGLQSAISLPDLHHIRRVYKVSTSSDSELSSQCSPAYNCNCLANRKSGLKSFDEDERSQNRQVQCFYCCAKICANINDVFHRLFDLRLFRRSTFVLFMVSNFLLYFWYNVTYFFMGVRATNYGLSETLAALLFSVLGGANMVGEVLAGFLADRDGVDSLTLYFFMILACGVSTSLMPLLTTFMSMAVYASVFGMGLAANDALCTVLLVEFVGLHRLTNGLGICFFCQGVANILGPPFIGYIIDLTQSHDPAFIISGVGMIMSAFAVVPIIVQHFRRRRARRLRRLQQNCTETILEAEK</sequence>
<dbReference type="GO" id="GO:0016020">
    <property type="term" value="C:membrane"/>
    <property type="evidence" value="ECO:0007669"/>
    <property type="project" value="UniProtKB-SubCell"/>
</dbReference>
<keyword evidence="2" id="KW-0472">Membrane</keyword>